<dbReference type="SFLD" id="SFLDG01152">
    <property type="entry name" value="Main.3:_Omega-_and_Tau-like"/>
    <property type="match status" value="1"/>
</dbReference>
<dbReference type="GO" id="GO:0004364">
    <property type="term" value="F:glutathione transferase activity"/>
    <property type="evidence" value="ECO:0007669"/>
    <property type="project" value="UniProtKB-UniRule"/>
</dbReference>
<dbReference type="SUPFAM" id="SSF52833">
    <property type="entry name" value="Thioredoxin-like"/>
    <property type="match status" value="1"/>
</dbReference>
<reference evidence="9" key="1">
    <citation type="journal article" date="2020" name="Nat. Commun.">
        <title>Genome assembly of wild tea tree DASZ reveals pedigree and selection history of tea varieties.</title>
        <authorList>
            <person name="Zhang W."/>
            <person name="Zhang Y."/>
            <person name="Qiu H."/>
            <person name="Guo Y."/>
            <person name="Wan H."/>
            <person name="Zhang X."/>
            <person name="Scossa F."/>
            <person name="Alseekh S."/>
            <person name="Zhang Q."/>
            <person name="Wang P."/>
            <person name="Xu L."/>
            <person name="Schmidt M.H."/>
            <person name="Jia X."/>
            <person name="Li D."/>
            <person name="Zhu A."/>
            <person name="Guo F."/>
            <person name="Chen W."/>
            <person name="Ni D."/>
            <person name="Usadel B."/>
            <person name="Fernie A.R."/>
            <person name="Wen W."/>
        </authorList>
    </citation>
    <scope>NUCLEOTIDE SEQUENCE [LARGE SCALE GENOMIC DNA]</scope>
    <source>
        <strain evidence="9">cv. G240</strain>
    </source>
</reference>
<dbReference type="PROSITE" id="PS50405">
    <property type="entry name" value="GST_CTER"/>
    <property type="match status" value="1"/>
</dbReference>
<evidence type="ECO:0000256" key="2">
    <source>
        <dbReference type="ARBA" id="ARBA00022679"/>
    </source>
</evidence>
<dbReference type="Pfam" id="PF13410">
    <property type="entry name" value="GST_C_2"/>
    <property type="match status" value="1"/>
</dbReference>
<dbReference type="FunFam" id="1.20.1050.10:FF:000016">
    <property type="entry name" value="Glutathione S-transferase U9"/>
    <property type="match status" value="1"/>
</dbReference>
<evidence type="ECO:0000256" key="4">
    <source>
        <dbReference type="ARBA" id="ARBA00047960"/>
    </source>
</evidence>
<dbReference type="Proteomes" id="UP000593564">
    <property type="component" value="Unassembled WGS sequence"/>
</dbReference>
<dbReference type="GO" id="GO:0009407">
    <property type="term" value="P:toxin catabolic process"/>
    <property type="evidence" value="ECO:0007669"/>
    <property type="project" value="UniProtKB-ARBA"/>
</dbReference>
<dbReference type="Gene3D" id="1.20.1050.10">
    <property type="match status" value="1"/>
</dbReference>
<dbReference type="GO" id="GO:0005829">
    <property type="term" value="C:cytosol"/>
    <property type="evidence" value="ECO:0007669"/>
    <property type="project" value="UniProtKB-SubCell"/>
</dbReference>
<dbReference type="SFLD" id="SFLDG00358">
    <property type="entry name" value="Main_(cytGST)"/>
    <property type="match status" value="1"/>
</dbReference>
<dbReference type="AlphaFoldDB" id="A0A7J7HQI3"/>
<dbReference type="Pfam" id="PF02798">
    <property type="entry name" value="GST_N"/>
    <property type="match status" value="1"/>
</dbReference>
<dbReference type="SFLD" id="SFLDS00019">
    <property type="entry name" value="Glutathione_Transferase_(cytos"/>
    <property type="match status" value="1"/>
</dbReference>
<proteinExistence type="inferred from homology"/>
<feature type="domain" description="GST C-terminal" evidence="7">
    <location>
        <begin position="89"/>
        <end position="218"/>
    </location>
</feature>
<dbReference type="InterPro" id="IPR010987">
    <property type="entry name" value="Glutathione-S-Trfase_C-like"/>
</dbReference>
<reference evidence="8 9" key="2">
    <citation type="submission" date="2020-07" db="EMBL/GenBank/DDBJ databases">
        <title>Genome assembly of wild tea tree DASZ reveals pedigree and selection history of tea varieties.</title>
        <authorList>
            <person name="Zhang W."/>
        </authorList>
    </citation>
    <scope>NUCLEOTIDE SEQUENCE [LARGE SCALE GENOMIC DNA]</scope>
    <source>
        <strain evidence="9">cv. G240</strain>
        <tissue evidence="8">Leaf</tissue>
    </source>
</reference>
<evidence type="ECO:0000256" key="5">
    <source>
        <dbReference type="RuleBase" id="RU369102"/>
    </source>
</evidence>
<dbReference type="InterPro" id="IPR036249">
    <property type="entry name" value="Thioredoxin-like_sf"/>
</dbReference>
<dbReference type="CDD" id="cd03185">
    <property type="entry name" value="GST_C_Tau"/>
    <property type="match status" value="1"/>
</dbReference>
<evidence type="ECO:0000256" key="1">
    <source>
        <dbReference type="ARBA" id="ARBA00022575"/>
    </source>
</evidence>
<keyword evidence="1" id="KW-0216">Detoxification</keyword>
<dbReference type="PANTHER" id="PTHR11260:SF615">
    <property type="entry name" value="GLUTATHIONE S-TRANSFERASE U17"/>
    <property type="match status" value="1"/>
</dbReference>
<evidence type="ECO:0000259" key="6">
    <source>
        <dbReference type="PROSITE" id="PS50404"/>
    </source>
</evidence>
<dbReference type="InterPro" id="IPR036282">
    <property type="entry name" value="Glutathione-S-Trfase_C_sf"/>
</dbReference>
<dbReference type="GO" id="GO:0006749">
    <property type="term" value="P:glutathione metabolic process"/>
    <property type="evidence" value="ECO:0007669"/>
    <property type="project" value="InterPro"/>
</dbReference>
<dbReference type="FunFam" id="3.40.30.10:FF:000044">
    <property type="entry name" value="Glutathione S-transferase GSTU6"/>
    <property type="match status" value="1"/>
</dbReference>
<dbReference type="InterPro" id="IPR040079">
    <property type="entry name" value="Glutathione_S-Trfase"/>
</dbReference>
<dbReference type="CDD" id="cd03058">
    <property type="entry name" value="GST_N_Tau"/>
    <property type="match status" value="1"/>
</dbReference>
<feature type="non-terminal residue" evidence="8">
    <location>
        <position position="1"/>
    </location>
</feature>
<feature type="domain" description="GST N-terminal" evidence="6">
    <location>
        <begin position="4"/>
        <end position="83"/>
    </location>
</feature>
<comment type="catalytic activity">
    <reaction evidence="4 5">
        <text>RX + glutathione = an S-substituted glutathione + a halide anion + H(+)</text>
        <dbReference type="Rhea" id="RHEA:16437"/>
        <dbReference type="ChEBI" id="CHEBI:15378"/>
        <dbReference type="ChEBI" id="CHEBI:16042"/>
        <dbReference type="ChEBI" id="CHEBI:17792"/>
        <dbReference type="ChEBI" id="CHEBI:57925"/>
        <dbReference type="ChEBI" id="CHEBI:90779"/>
        <dbReference type="EC" id="2.5.1.18"/>
    </reaction>
</comment>
<evidence type="ECO:0000256" key="3">
    <source>
        <dbReference type="ARBA" id="ARBA00025743"/>
    </source>
</evidence>
<dbReference type="SUPFAM" id="SSF47616">
    <property type="entry name" value="GST C-terminal domain-like"/>
    <property type="match status" value="1"/>
</dbReference>
<dbReference type="PROSITE" id="PS50404">
    <property type="entry name" value="GST_NTER"/>
    <property type="match status" value="1"/>
</dbReference>
<dbReference type="PANTHER" id="PTHR11260">
    <property type="entry name" value="GLUTATHIONE S-TRANSFERASE, GST, SUPERFAMILY, GST DOMAIN CONTAINING"/>
    <property type="match status" value="1"/>
</dbReference>
<keyword evidence="9" id="KW-1185">Reference proteome</keyword>
<comment type="similarity">
    <text evidence="3">Belongs to the GST superfamily. Tau family.</text>
</comment>
<sequence>YSPKENELAVGSPSAFVNRVQIALNLKSIDYEFLPETFGSKSELLLKSNPVNKKIPVLIHHDKPIYESLIIVQYIDELWTSGPSILPSDSYDRAIARFWGAYIDDKVSVIRMEIRKAKGEEERLEAVDKLVAMLMLLEKYFINCRSEGNGNFFSGDSIGYVDIALGCFLGWFKAREKMYDVKVLDIAKTPHLVEWAERFCSDDAVEDVIPETEKLLEFAKVNLMK</sequence>
<evidence type="ECO:0000313" key="9">
    <source>
        <dbReference type="Proteomes" id="UP000593564"/>
    </source>
</evidence>
<accession>A0A7J7HQI3</accession>
<dbReference type="InterPro" id="IPR004045">
    <property type="entry name" value="Glutathione_S-Trfase_N"/>
</dbReference>
<comment type="subcellular location">
    <subcellularLocation>
        <location evidence="5">Cytoplasm</location>
        <location evidence="5">Cytosol</location>
    </subcellularLocation>
</comment>
<dbReference type="EMBL" id="JACBKZ010000003">
    <property type="protein sequence ID" value="KAF5955113.1"/>
    <property type="molecule type" value="Genomic_DNA"/>
</dbReference>
<evidence type="ECO:0000313" key="8">
    <source>
        <dbReference type="EMBL" id="KAF5955113.1"/>
    </source>
</evidence>
<protein>
    <recommendedName>
        <fullName evidence="5">Glutathione S-transferase</fullName>
        <ecNumber evidence="5">2.5.1.18</ecNumber>
    </recommendedName>
</protein>
<keyword evidence="5" id="KW-0963">Cytoplasm</keyword>
<evidence type="ECO:0000259" key="7">
    <source>
        <dbReference type="PROSITE" id="PS50405"/>
    </source>
</evidence>
<gene>
    <name evidence="8" type="ORF">HYC85_007969</name>
</gene>
<comment type="caution">
    <text evidence="8">The sequence shown here is derived from an EMBL/GenBank/DDBJ whole genome shotgun (WGS) entry which is preliminary data.</text>
</comment>
<dbReference type="EC" id="2.5.1.18" evidence="5"/>
<organism evidence="8 9">
    <name type="scientific">Camellia sinensis</name>
    <name type="common">Tea plant</name>
    <name type="synonym">Thea sinensis</name>
    <dbReference type="NCBI Taxonomy" id="4442"/>
    <lineage>
        <taxon>Eukaryota</taxon>
        <taxon>Viridiplantae</taxon>
        <taxon>Streptophyta</taxon>
        <taxon>Embryophyta</taxon>
        <taxon>Tracheophyta</taxon>
        <taxon>Spermatophyta</taxon>
        <taxon>Magnoliopsida</taxon>
        <taxon>eudicotyledons</taxon>
        <taxon>Gunneridae</taxon>
        <taxon>Pentapetalae</taxon>
        <taxon>asterids</taxon>
        <taxon>Ericales</taxon>
        <taxon>Theaceae</taxon>
        <taxon>Camellia</taxon>
    </lineage>
</organism>
<name>A0A7J7HQI3_CAMSI</name>
<dbReference type="InterPro" id="IPR045074">
    <property type="entry name" value="GST_C_Tau"/>
</dbReference>
<comment type="function">
    <text evidence="5">Is involved in the conjugation of reduced glutathione to a wide number of exogenous and endogenous hydrophobic electrophiles.</text>
</comment>
<dbReference type="Gene3D" id="3.40.30.10">
    <property type="entry name" value="Glutaredoxin"/>
    <property type="match status" value="1"/>
</dbReference>
<dbReference type="InterPro" id="IPR045073">
    <property type="entry name" value="Omega/Tau-like"/>
</dbReference>
<keyword evidence="2 5" id="KW-0808">Transferase</keyword>